<dbReference type="AlphaFoldDB" id="A0A3E2NE68"/>
<dbReference type="InterPro" id="IPR011006">
    <property type="entry name" value="CheY-like_superfamily"/>
</dbReference>
<evidence type="ECO:0000313" key="6">
    <source>
        <dbReference type="EMBL" id="GLB28735.1"/>
    </source>
</evidence>
<evidence type="ECO:0000256" key="1">
    <source>
        <dbReference type="ARBA" id="ARBA00018672"/>
    </source>
</evidence>
<dbReference type="InterPro" id="IPR046947">
    <property type="entry name" value="LytR-like"/>
</dbReference>
<dbReference type="GO" id="GO:0003677">
    <property type="term" value="F:DNA binding"/>
    <property type="evidence" value="ECO:0007669"/>
    <property type="project" value="UniProtKB-KW"/>
</dbReference>
<dbReference type="InterPro" id="IPR007492">
    <property type="entry name" value="LytTR_DNA-bd_dom"/>
</dbReference>
<comment type="function">
    <text evidence="2">May play the central regulatory role in sporulation. It may be an element of the effector pathway responsible for the activation of sporulation genes in response to nutritional stress. Spo0A may act in concert with spo0H (a sigma factor) to control the expression of some genes that are critical to the sporulation process.</text>
</comment>
<dbReference type="SUPFAM" id="SSF52172">
    <property type="entry name" value="CheY-like"/>
    <property type="match status" value="1"/>
</dbReference>
<protein>
    <recommendedName>
        <fullName evidence="1">Stage 0 sporulation protein A homolog</fullName>
    </recommendedName>
</protein>
<dbReference type="PANTHER" id="PTHR37299">
    <property type="entry name" value="TRANSCRIPTIONAL REGULATOR-RELATED"/>
    <property type="match status" value="1"/>
</dbReference>
<dbReference type="RefSeq" id="WP_117416627.1">
    <property type="nucleotide sequence ID" value="NZ_BRPJ01000010.1"/>
</dbReference>
<dbReference type="OrthoDB" id="9809318at2"/>
<sequence length="240" mass="27744">MKIAVIDDERPARKELIHQILTIMPDSEIMEGDSGSAALELFGQHLFDILFLDISLNDMAGTTLAAAARKMLPHAQIVFATAFSQYAVQAFELGVNNYILKPFDPERLRRILEKCRHDLENPQKKELSFPAHKLPINVNRTIILLDIRQIVYIETCCRSCILHTVTRDYTENQLLGEYEKRLSSYDFYRIHKSYLINLNYISEMFPWANNSMAVKMQGFEKEILPVGREKIKQLRQIIGV</sequence>
<evidence type="ECO:0000256" key="2">
    <source>
        <dbReference type="ARBA" id="ARBA00024867"/>
    </source>
</evidence>
<dbReference type="PROSITE" id="PS50930">
    <property type="entry name" value="HTH_LYTTR"/>
    <property type="match status" value="1"/>
</dbReference>
<dbReference type="EMBL" id="QOHO01000025">
    <property type="protein sequence ID" value="RFZ79318.1"/>
    <property type="molecule type" value="Genomic_DNA"/>
</dbReference>
<reference evidence="6 9" key="2">
    <citation type="journal article" date="2024" name="Int. J. Syst. Evol. Microbiol.">
        <title>Lacrimispora brassicae sp. nov. isolated from fermented cabbage, and proposal of Clostridium indicum Gundawar et al. 2019 and Clostridium methoxybenzovorans Mechichi et al. 1999 as heterotypic synonyms of Lacrimispora amygdalina (Parshina et al. 2003) Haas and Blanchard 2020 and Lacrimispora indolis (McClung and McCoy 1957) Haas and Blanchard 2020, respectively.</title>
        <authorList>
            <person name="Kobayashi H."/>
            <person name="Tanizawa Y."/>
            <person name="Sakamoto M."/>
            <person name="Ohkuma M."/>
            <person name="Tohno M."/>
        </authorList>
    </citation>
    <scope>NUCLEOTIDE SEQUENCE [LARGE SCALE GENOMIC DNA]</scope>
    <source>
        <strain evidence="6 9">DSM 12857</strain>
    </source>
</reference>
<feature type="domain" description="HTH LytTR-type" evidence="5">
    <location>
        <begin position="134"/>
        <end position="240"/>
    </location>
</feature>
<evidence type="ECO:0000259" key="5">
    <source>
        <dbReference type="PROSITE" id="PS50930"/>
    </source>
</evidence>
<evidence type="ECO:0000256" key="3">
    <source>
        <dbReference type="PROSITE-ProRule" id="PRU00169"/>
    </source>
</evidence>
<dbReference type="Gene3D" id="3.40.50.2300">
    <property type="match status" value="1"/>
</dbReference>
<gene>
    <name evidence="6" type="primary">lytT</name>
    <name evidence="7" type="ORF">DS742_08825</name>
    <name evidence="6" type="ORF">LAD12857_06580</name>
</gene>
<keyword evidence="3" id="KW-0597">Phosphoprotein</keyword>
<dbReference type="SMART" id="SM00850">
    <property type="entry name" value="LytTR"/>
    <property type="match status" value="1"/>
</dbReference>
<accession>A0A3E2NE68</accession>
<dbReference type="Gene3D" id="2.40.50.1020">
    <property type="entry name" value="LytTr DNA-binding domain"/>
    <property type="match status" value="1"/>
</dbReference>
<dbReference type="PANTHER" id="PTHR37299:SF1">
    <property type="entry name" value="STAGE 0 SPORULATION PROTEIN A HOMOLOG"/>
    <property type="match status" value="1"/>
</dbReference>
<dbReference type="GO" id="GO:0000156">
    <property type="term" value="F:phosphorelay response regulator activity"/>
    <property type="evidence" value="ECO:0007669"/>
    <property type="project" value="InterPro"/>
</dbReference>
<proteinExistence type="predicted"/>
<dbReference type="Proteomes" id="UP001419084">
    <property type="component" value="Unassembled WGS sequence"/>
</dbReference>
<dbReference type="PROSITE" id="PS50110">
    <property type="entry name" value="RESPONSE_REGULATORY"/>
    <property type="match status" value="1"/>
</dbReference>
<keyword evidence="9" id="KW-1185">Reference proteome</keyword>
<feature type="domain" description="Response regulatory" evidence="4">
    <location>
        <begin position="2"/>
        <end position="116"/>
    </location>
</feature>
<dbReference type="Pfam" id="PF04397">
    <property type="entry name" value="LytTR"/>
    <property type="match status" value="1"/>
</dbReference>
<dbReference type="InterPro" id="IPR001789">
    <property type="entry name" value="Sig_transdc_resp-reg_receiver"/>
</dbReference>
<organism evidence="7 8">
    <name type="scientific">Lacrimispora amygdalina</name>
    <dbReference type="NCBI Taxonomy" id="253257"/>
    <lineage>
        <taxon>Bacteria</taxon>
        <taxon>Bacillati</taxon>
        <taxon>Bacillota</taxon>
        <taxon>Clostridia</taxon>
        <taxon>Lachnospirales</taxon>
        <taxon>Lachnospiraceae</taxon>
        <taxon>Lacrimispora</taxon>
    </lineage>
</organism>
<dbReference type="Proteomes" id="UP000260680">
    <property type="component" value="Unassembled WGS sequence"/>
</dbReference>
<evidence type="ECO:0000313" key="8">
    <source>
        <dbReference type="Proteomes" id="UP000260680"/>
    </source>
</evidence>
<feature type="modified residue" description="4-aspartylphosphate" evidence="3">
    <location>
        <position position="53"/>
    </location>
</feature>
<evidence type="ECO:0000313" key="7">
    <source>
        <dbReference type="EMBL" id="RFZ79318.1"/>
    </source>
</evidence>
<keyword evidence="7" id="KW-0238">DNA-binding</keyword>
<comment type="caution">
    <text evidence="7">The sequence shown here is derived from an EMBL/GenBank/DDBJ whole genome shotgun (WGS) entry which is preliminary data.</text>
</comment>
<dbReference type="Pfam" id="PF00072">
    <property type="entry name" value="Response_reg"/>
    <property type="match status" value="1"/>
</dbReference>
<evidence type="ECO:0000313" key="9">
    <source>
        <dbReference type="Proteomes" id="UP001419084"/>
    </source>
</evidence>
<evidence type="ECO:0000259" key="4">
    <source>
        <dbReference type="PROSITE" id="PS50110"/>
    </source>
</evidence>
<reference evidence="7 8" key="1">
    <citation type="submission" date="2018-07" db="EMBL/GenBank/DDBJ databases">
        <title>New species, Clostridium PI-S10-A1B.</title>
        <authorList>
            <person name="Krishna G."/>
            <person name="Summeta K."/>
            <person name="Shikha S."/>
            <person name="Prabhu P.B."/>
            <person name="Suresh K."/>
        </authorList>
    </citation>
    <scope>NUCLEOTIDE SEQUENCE [LARGE SCALE GENOMIC DNA]</scope>
    <source>
        <strain evidence="7 8">PI-S10-A1B</strain>
    </source>
</reference>
<dbReference type="SMART" id="SM00448">
    <property type="entry name" value="REC"/>
    <property type="match status" value="1"/>
</dbReference>
<name>A0A3E2NE68_9FIRM</name>
<dbReference type="EMBL" id="BRPJ01000010">
    <property type="protein sequence ID" value="GLB28735.1"/>
    <property type="molecule type" value="Genomic_DNA"/>
</dbReference>